<dbReference type="Pfam" id="PF00929">
    <property type="entry name" value="RNase_T"/>
    <property type="match status" value="1"/>
</dbReference>
<feature type="compositionally biased region" description="Low complexity" evidence="4">
    <location>
        <begin position="41"/>
        <end position="50"/>
    </location>
</feature>
<evidence type="ECO:0000313" key="6">
    <source>
        <dbReference type="EMBL" id="PNH02619.1"/>
    </source>
</evidence>
<feature type="domain" description="Exonuclease" evidence="5">
    <location>
        <begin position="245"/>
        <end position="432"/>
    </location>
</feature>
<evidence type="ECO:0000256" key="4">
    <source>
        <dbReference type="SAM" id="MobiDB-lite"/>
    </source>
</evidence>
<dbReference type="EMBL" id="PGGS01000621">
    <property type="protein sequence ID" value="PNH02619.1"/>
    <property type="molecule type" value="Genomic_DNA"/>
</dbReference>
<gene>
    <name evidence="6" type="ORF">TSOC_011373</name>
</gene>
<evidence type="ECO:0000256" key="3">
    <source>
        <dbReference type="ARBA" id="ARBA00022839"/>
    </source>
</evidence>
<dbReference type="InterPro" id="IPR012337">
    <property type="entry name" value="RNaseH-like_sf"/>
</dbReference>
<protein>
    <recommendedName>
        <fullName evidence="5">Exonuclease domain-containing protein</fullName>
    </recommendedName>
</protein>
<keyword evidence="2" id="KW-0378">Hydrolase</keyword>
<dbReference type="PANTHER" id="PTHR30231">
    <property type="entry name" value="DNA POLYMERASE III SUBUNIT EPSILON"/>
    <property type="match status" value="1"/>
</dbReference>
<dbReference type="CDD" id="cd06127">
    <property type="entry name" value="DEDDh"/>
    <property type="match status" value="1"/>
</dbReference>
<comment type="caution">
    <text evidence="6">The sequence shown here is derived from an EMBL/GenBank/DDBJ whole genome shotgun (WGS) entry which is preliminary data.</text>
</comment>
<dbReference type="Proteomes" id="UP000236333">
    <property type="component" value="Unassembled WGS sequence"/>
</dbReference>
<feature type="region of interest" description="Disordered" evidence="4">
    <location>
        <begin position="27"/>
        <end position="50"/>
    </location>
</feature>
<name>A0A2J7ZQS6_9CHLO</name>
<evidence type="ECO:0000256" key="2">
    <source>
        <dbReference type="ARBA" id="ARBA00022801"/>
    </source>
</evidence>
<feature type="region of interest" description="Disordered" evidence="4">
    <location>
        <begin position="192"/>
        <end position="213"/>
    </location>
</feature>
<dbReference type="GO" id="GO:0008408">
    <property type="term" value="F:3'-5' exonuclease activity"/>
    <property type="evidence" value="ECO:0007669"/>
    <property type="project" value="TreeGrafter"/>
</dbReference>
<accession>A0A2J7ZQS6</accession>
<dbReference type="InterPro" id="IPR036397">
    <property type="entry name" value="RNaseH_sf"/>
</dbReference>
<evidence type="ECO:0000313" key="7">
    <source>
        <dbReference type="Proteomes" id="UP000236333"/>
    </source>
</evidence>
<dbReference type="Gene3D" id="3.30.420.10">
    <property type="entry name" value="Ribonuclease H-like superfamily/Ribonuclease H"/>
    <property type="match status" value="1"/>
</dbReference>
<dbReference type="AlphaFoldDB" id="A0A2J7ZQS6"/>
<keyword evidence="3" id="KW-0269">Exonuclease</keyword>
<dbReference type="InterPro" id="IPR013520">
    <property type="entry name" value="Ribonucl_H"/>
</dbReference>
<evidence type="ECO:0000259" key="5">
    <source>
        <dbReference type="SMART" id="SM00479"/>
    </source>
</evidence>
<keyword evidence="1" id="KW-0540">Nuclease</keyword>
<keyword evidence="7" id="KW-1185">Reference proteome</keyword>
<proteinExistence type="predicted"/>
<dbReference type="SMART" id="SM00479">
    <property type="entry name" value="EXOIII"/>
    <property type="match status" value="1"/>
</dbReference>
<dbReference type="GO" id="GO:0003676">
    <property type="term" value="F:nucleic acid binding"/>
    <property type="evidence" value="ECO:0007669"/>
    <property type="project" value="InterPro"/>
</dbReference>
<evidence type="ECO:0000256" key="1">
    <source>
        <dbReference type="ARBA" id="ARBA00022722"/>
    </source>
</evidence>
<dbReference type="PANTHER" id="PTHR30231:SF4">
    <property type="entry name" value="PROTEIN NEN2"/>
    <property type="match status" value="1"/>
</dbReference>
<sequence length="432" mass="45325">MPRPGPAEGLALELARLSLTGHKKEVVGCPSDGHEGAWPEGAKGATDATDAARTLRDGQALAAERIDHLAADAHPPEATPPRAQQAQKRFVWSPVRVLALQQAQELLEQTEAGRQGLTRKAAGAKLTALLREEACMAGVSEAAVLGRLDRARRAAQTRRTEGANGGSDEADAAANQVQRLAAALSEAVLVEGEGGGHRQPHAVTTAEEPQPPDTAPAIPVAAAAATSEAAYAQWRSDFMPAPIGRSMVIDFETTGLPGRNASYKELHTYDSARIVSVAWRVLGPAPALETVAEGYHVVRPDGYTIPGFATRIHGISTEAALAGGVPVQEALSAVMKDLQGCSTLVAHNARFDLGILSSELFRLGRHADVELVQGRAVLCTMIKGASLLGLRSVRLAKLLMSLTGRELENAHDARADVDACAACFAALLRGPP</sequence>
<organism evidence="6 7">
    <name type="scientific">Tetrabaena socialis</name>
    <dbReference type="NCBI Taxonomy" id="47790"/>
    <lineage>
        <taxon>Eukaryota</taxon>
        <taxon>Viridiplantae</taxon>
        <taxon>Chlorophyta</taxon>
        <taxon>core chlorophytes</taxon>
        <taxon>Chlorophyceae</taxon>
        <taxon>CS clade</taxon>
        <taxon>Chlamydomonadales</taxon>
        <taxon>Tetrabaenaceae</taxon>
        <taxon>Tetrabaena</taxon>
    </lineage>
</organism>
<dbReference type="OrthoDB" id="547162at2759"/>
<dbReference type="SUPFAM" id="SSF53098">
    <property type="entry name" value="Ribonuclease H-like"/>
    <property type="match status" value="1"/>
</dbReference>
<reference evidence="6 7" key="1">
    <citation type="journal article" date="2017" name="Mol. Biol. Evol.">
        <title>The 4-celled Tetrabaena socialis nuclear genome reveals the essential components for genetic control of cell number at the origin of multicellularity in the volvocine lineage.</title>
        <authorList>
            <person name="Featherston J."/>
            <person name="Arakaki Y."/>
            <person name="Hanschen E.R."/>
            <person name="Ferris P.J."/>
            <person name="Michod R.E."/>
            <person name="Olson B.J.S.C."/>
            <person name="Nozaki H."/>
            <person name="Durand P.M."/>
        </authorList>
    </citation>
    <scope>NUCLEOTIDE SEQUENCE [LARGE SCALE GENOMIC DNA]</scope>
    <source>
        <strain evidence="6 7">NIES-571</strain>
    </source>
</reference>
<feature type="compositionally biased region" description="Basic and acidic residues" evidence="4">
    <location>
        <begin position="27"/>
        <end position="37"/>
    </location>
</feature>